<reference evidence="1 2" key="2">
    <citation type="submission" date="2020-03" db="EMBL/GenBank/DDBJ databases">
        <title>Devosia chinhatensis sp. nov., isolated from a hexachlorocyclohexane (HCH) dump site in India.</title>
        <authorList>
            <person name="Kumar M."/>
            <person name="Lal R."/>
        </authorList>
    </citation>
    <scope>NUCLEOTIDE SEQUENCE [LARGE SCALE GENOMIC DNA]</scope>
    <source>
        <strain evidence="1 2">H239</strain>
    </source>
</reference>
<proteinExistence type="predicted"/>
<evidence type="ECO:0000313" key="1">
    <source>
        <dbReference type="EMBL" id="NGP19322.1"/>
    </source>
</evidence>
<comment type="caution">
    <text evidence="1">The sequence shown here is derived from an EMBL/GenBank/DDBJ whole genome shotgun (WGS) entry which is preliminary data.</text>
</comment>
<accession>A0A6M1SV99</accession>
<keyword evidence="2" id="KW-1185">Reference proteome</keyword>
<protein>
    <submittedName>
        <fullName evidence="1">Uncharacterized protein</fullName>
    </submittedName>
</protein>
<dbReference type="EMBL" id="JAALFG010000005">
    <property type="protein sequence ID" value="NGP19322.1"/>
    <property type="molecule type" value="Genomic_DNA"/>
</dbReference>
<dbReference type="Proteomes" id="UP000474802">
    <property type="component" value="Unassembled WGS sequence"/>
</dbReference>
<dbReference type="AlphaFoldDB" id="A0A6M1SV99"/>
<name>A0A6M1SV99_9HYPH</name>
<organism evidence="1 2">
    <name type="scientific">Devosia aurantiaca</name>
    <dbReference type="NCBI Taxonomy" id="2714858"/>
    <lineage>
        <taxon>Bacteria</taxon>
        <taxon>Pseudomonadati</taxon>
        <taxon>Pseudomonadota</taxon>
        <taxon>Alphaproteobacteria</taxon>
        <taxon>Hyphomicrobiales</taxon>
        <taxon>Devosiaceae</taxon>
        <taxon>Devosia</taxon>
    </lineage>
</organism>
<gene>
    <name evidence="1" type="ORF">G5575_18255</name>
</gene>
<reference evidence="1 2" key="1">
    <citation type="submission" date="2020-02" db="EMBL/GenBank/DDBJ databases">
        <authorList>
            <person name="Khan S.A."/>
            <person name="Jeon C.O."/>
            <person name="Chun B.H."/>
        </authorList>
    </citation>
    <scope>NUCLEOTIDE SEQUENCE [LARGE SCALE GENOMIC DNA]</scope>
    <source>
        <strain evidence="1 2">H239</strain>
    </source>
</reference>
<sequence length="143" mass="15783">MSKISLHEDQKMTDLCANDLEPATLVEQAREWAIALWERAEGLESMGSENARHTAARWAGVTPGLLWSLRYRPPASIDASPYLKLQNTYNRLIKSVEGKSAENLIALKALPTTPARARLIAQLEEFLGIVASEEARPASERAA</sequence>
<evidence type="ECO:0000313" key="2">
    <source>
        <dbReference type="Proteomes" id="UP000474802"/>
    </source>
</evidence>